<dbReference type="InterPro" id="IPR000055">
    <property type="entry name" value="Restrct_endonuc_typeI_TRD"/>
</dbReference>
<protein>
    <submittedName>
        <fullName evidence="5">Restriction endonuclease S subunit</fullName>
    </submittedName>
</protein>
<reference evidence="5 6" key="1">
    <citation type="submission" date="2018-06" db="EMBL/GenBank/DDBJ databases">
        <authorList>
            <consortium name="Pathogen Informatics"/>
            <person name="Doyle S."/>
        </authorList>
    </citation>
    <scope>NUCLEOTIDE SEQUENCE [LARGE SCALE GENOMIC DNA]</scope>
    <source>
        <strain evidence="5 6">NCTC12958</strain>
    </source>
</reference>
<comment type="similarity">
    <text evidence="1">Belongs to the type-I restriction system S methylase family.</text>
</comment>
<dbReference type="GO" id="GO:0003677">
    <property type="term" value="F:DNA binding"/>
    <property type="evidence" value="ECO:0007669"/>
    <property type="project" value="UniProtKB-KW"/>
</dbReference>
<dbReference type="AlphaFoldDB" id="A0A2X3UYV6"/>
<keyword evidence="3" id="KW-0238">DNA-binding</keyword>
<dbReference type="Pfam" id="PF01420">
    <property type="entry name" value="Methylase_S"/>
    <property type="match status" value="2"/>
</dbReference>
<evidence type="ECO:0000313" key="6">
    <source>
        <dbReference type="Proteomes" id="UP000249634"/>
    </source>
</evidence>
<dbReference type="InterPro" id="IPR044946">
    <property type="entry name" value="Restrct_endonuc_typeI_TRD_sf"/>
</dbReference>
<sequence>MTNSKHLPKRRFKEFELDGEWEETKLRELFQYIGNAFVGTATPYYVESGHFYLESNNIKDGQINYNTEVFINDEFYQKQKNKWLQTGDMVMVQSGHVGHAAVIPENLNNSAAHALIMFRNPSENLESHFLNYQYQTTKAKEKIKTITTGNTIQHILASDMKEYKVYISNIKEQLKIGKFFQTIDSLITLHQHKLDKLKNLKKAYLSEMFPAEGERVPKRRFPGFEGEWEQDLLGNIVDFSIKTNSFSRENLTHKSYEVKNIHYGDILVKFQSVLDLKQDNLPSIINSSVLDFRHSLLQDGDVIFADAAEDSTVGKVIEIRNIMSNNVVSGLHTIAARPRQLFAPYYLGYYLNSDTYHNQILPLMQGTKVSSISKSNLQVTEIRFPKIDEQKQIGNFFKKLDQSISLQQQKLDKLNDLKKAYLNELFV</sequence>
<dbReference type="Gene3D" id="3.90.220.20">
    <property type="entry name" value="DNA methylase specificity domains"/>
    <property type="match status" value="2"/>
</dbReference>
<dbReference type="GO" id="GO:0004519">
    <property type="term" value="F:endonuclease activity"/>
    <property type="evidence" value="ECO:0007669"/>
    <property type="project" value="UniProtKB-KW"/>
</dbReference>
<dbReference type="Proteomes" id="UP000249634">
    <property type="component" value="Chromosome 1"/>
</dbReference>
<accession>A0A2X3UYV6</accession>
<dbReference type="Gene3D" id="1.10.287.1120">
    <property type="entry name" value="Bipartite methylase S protein"/>
    <property type="match status" value="1"/>
</dbReference>
<dbReference type="RefSeq" id="WP_111679656.1">
    <property type="nucleotide sequence ID" value="NZ_BPPS01000030.1"/>
</dbReference>
<name>A0A2X3UYV6_STRTR</name>
<dbReference type="REBASE" id="255349">
    <property type="entry name" value="S.Sth12958II"/>
</dbReference>
<keyword evidence="5" id="KW-0378">Hydrolase</keyword>
<organism evidence="5 6">
    <name type="scientific">Streptococcus thermophilus</name>
    <dbReference type="NCBI Taxonomy" id="1308"/>
    <lineage>
        <taxon>Bacteria</taxon>
        <taxon>Bacillati</taxon>
        <taxon>Bacillota</taxon>
        <taxon>Bacilli</taxon>
        <taxon>Lactobacillales</taxon>
        <taxon>Streptococcaceae</taxon>
        <taxon>Streptococcus</taxon>
    </lineage>
</organism>
<evidence type="ECO:0000259" key="4">
    <source>
        <dbReference type="Pfam" id="PF01420"/>
    </source>
</evidence>
<dbReference type="SUPFAM" id="SSF116734">
    <property type="entry name" value="DNA methylase specificity domain"/>
    <property type="match status" value="2"/>
</dbReference>
<keyword evidence="2" id="KW-0680">Restriction system</keyword>
<evidence type="ECO:0000256" key="2">
    <source>
        <dbReference type="ARBA" id="ARBA00022747"/>
    </source>
</evidence>
<dbReference type="InterPro" id="IPR052021">
    <property type="entry name" value="Type-I_RS_S_subunit"/>
</dbReference>
<dbReference type="PANTHER" id="PTHR30408:SF12">
    <property type="entry name" value="TYPE I RESTRICTION ENZYME MJAVIII SPECIFICITY SUBUNIT"/>
    <property type="match status" value="1"/>
</dbReference>
<evidence type="ECO:0000256" key="3">
    <source>
        <dbReference type="ARBA" id="ARBA00023125"/>
    </source>
</evidence>
<dbReference type="PANTHER" id="PTHR30408">
    <property type="entry name" value="TYPE-1 RESTRICTION ENZYME ECOKI SPECIFICITY PROTEIN"/>
    <property type="match status" value="1"/>
</dbReference>
<keyword evidence="5" id="KW-0540">Nuclease</keyword>
<evidence type="ECO:0000313" key="5">
    <source>
        <dbReference type="EMBL" id="SQF25396.1"/>
    </source>
</evidence>
<proteinExistence type="inferred from homology"/>
<feature type="domain" description="Type I restriction modification DNA specificity" evidence="4">
    <location>
        <begin position="20"/>
        <end position="198"/>
    </location>
</feature>
<gene>
    <name evidence="5" type="ORF">NCTC12958_01598</name>
</gene>
<feature type="domain" description="Type I restriction modification DNA specificity" evidence="4">
    <location>
        <begin position="269"/>
        <end position="415"/>
    </location>
</feature>
<dbReference type="EMBL" id="LS483339">
    <property type="protein sequence ID" value="SQF25396.1"/>
    <property type="molecule type" value="Genomic_DNA"/>
</dbReference>
<keyword evidence="5" id="KW-0255">Endonuclease</keyword>
<evidence type="ECO:0000256" key="1">
    <source>
        <dbReference type="ARBA" id="ARBA00010923"/>
    </source>
</evidence>
<dbReference type="GO" id="GO:0009307">
    <property type="term" value="P:DNA restriction-modification system"/>
    <property type="evidence" value="ECO:0007669"/>
    <property type="project" value="UniProtKB-KW"/>
</dbReference>